<gene>
    <name evidence="5" type="ORF">IW256_001064</name>
</gene>
<reference evidence="5" key="1">
    <citation type="submission" date="2020-11" db="EMBL/GenBank/DDBJ databases">
        <title>Sequencing the genomes of 1000 actinobacteria strains.</title>
        <authorList>
            <person name="Klenk H.-P."/>
        </authorList>
    </citation>
    <scope>NUCLEOTIDE SEQUENCE</scope>
    <source>
        <strain evidence="5">DSM 43175</strain>
    </source>
</reference>
<dbReference type="EMBL" id="JADOUA010000001">
    <property type="protein sequence ID" value="MBG6086951.1"/>
    <property type="molecule type" value="Genomic_DNA"/>
</dbReference>
<dbReference type="InterPro" id="IPR009695">
    <property type="entry name" value="Diacylglyc_glucosyltr_N"/>
</dbReference>
<name>A0A931DGA2_9ACTN</name>
<dbReference type="GO" id="GO:0016020">
    <property type="term" value="C:membrane"/>
    <property type="evidence" value="ECO:0007669"/>
    <property type="project" value="GOC"/>
</dbReference>
<feature type="domain" description="Diacylglycerol glucosyltransferase N-terminal" evidence="4">
    <location>
        <begin position="52"/>
        <end position="172"/>
    </location>
</feature>
<dbReference type="Proteomes" id="UP000614047">
    <property type="component" value="Unassembled WGS sequence"/>
</dbReference>
<evidence type="ECO:0000313" key="6">
    <source>
        <dbReference type="Proteomes" id="UP000614047"/>
    </source>
</evidence>
<dbReference type="Gene3D" id="3.40.50.2000">
    <property type="entry name" value="Glycogen Phosphorylase B"/>
    <property type="match status" value="1"/>
</dbReference>
<keyword evidence="2" id="KW-0328">Glycosyltransferase</keyword>
<dbReference type="SUPFAM" id="SSF53756">
    <property type="entry name" value="UDP-Glycosyltransferase/glycogen phosphorylase"/>
    <property type="match status" value="1"/>
</dbReference>
<proteinExistence type="inferred from homology"/>
<keyword evidence="6" id="KW-1185">Reference proteome</keyword>
<dbReference type="InterPro" id="IPR050519">
    <property type="entry name" value="Glycosyltransf_28_UgtP"/>
</dbReference>
<dbReference type="GO" id="GO:0016758">
    <property type="term" value="F:hexosyltransferase activity"/>
    <property type="evidence" value="ECO:0007669"/>
    <property type="project" value="InterPro"/>
</dbReference>
<sequence length="367" mass="39377">MPSSLRDEGAGAPDRVRRFLILSASMGAGHDGVALELARRLAASGAEARVVDVLDLLPLGLGRALRGWYRRTMRARPWLYELIYQRFFLSRSPGAAPLAVLASRRLRRAGPYTEVVSTFHLAAQITGRARARGELTVPSTVLITDFAVHRMWLHPGNDRYLCLDPDVARTVTALTGRPARVCAPVVRPAFHRPAVPPPVDGPRPVLVAAGAWGVGDVEETARALARSGRCTPLVLCGGNDALRARLAASGLRALGWRADLRELMAAAYALIDNAAGLTCLEALAADLPVISHRPIAGHGRDGVRAMARAGLVPFARDTVDLLAALDALADPAERARLRARADALFSAPEAETLLLHPETPYARADDR</sequence>
<evidence type="ECO:0000256" key="1">
    <source>
        <dbReference type="ARBA" id="ARBA00006962"/>
    </source>
</evidence>
<dbReference type="Pfam" id="PF06925">
    <property type="entry name" value="MGDG_synth"/>
    <property type="match status" value="1"/>
</dbReference>
<comment type="similarity">
    <text evidence="1">Belongs to the glycosyltransferase 28 family.</text>
</comment>
<dbReference type="PANTHER" id="PTHR43025:SF3">
    <property type="entry name" value="MONOGALACTOSYLDIACYLGLYCEROL SYNTHASE 1, CHLOROPLASTIC"/>
    <property type="match status" value="1"/>
</dbReference>
<dbReference type="RefSeq" id="WP_197009883.1">
    <property type="nucleotide sequence ID" value="NZ_BAABES010000007.1"/>
</dbReference>
<keyword evidence="3 5" id="KW-0808">Transferase</keyword>
<accession>A0A931DGA2</accession>
<dbReference type="GO" id="GO:0009247">
    <property type="term" value="P:glycolipid biosynthetic process"/>
    <property type="evidence" value="ECO:0007669"/>
    <property type="project" value="InterPro"/>
</dbReference>
<dbReference type="PANTHER" id="PTHR43025">
    <property type="entry name" value="MONOGALACTOSYLDIACYLGLYCEROL SYNTHASE"/>
    <property type="match status" value="1"/>
</dbReference>
<protein>
    <submittedName>
        <fullName evidence="5">UDP-N-acetylglucosamine:LPS N-acetylglucosamine transferase</fullName>
    </submittedName>
</protein>
<evidence type="ECO:0000313" key="5">
    <source>
        <dbReference type="EMBL" id="MBG6086951.1"/>
    </source>
</evidence>
<dbReference type="AlphaFoldDB" id="A0A931DGA2"/>
<evidence type="ECO:0000259" key="4">
    <source>
        <dbReference type="Pfam" id="PF06925"/>
    </source>
</evidence>
<evidence type="ECO:0000256" key="2">
    <source>
        <dbReference type="ARBA" id="ARBA00022676"/>
    </source>
</evidence>
<organism evidence="5 6">
    <name type="scientific">Actinomadura viridis</name>
    <dbReference type="NCBI Taxonomy" id="58110"/>
    <lineage>
        <taxon>Bacteria</taxon>
        <taxon>Bacillati</taxon>
        <taxon>Actinomycetota</taxon>
        <taxon>Actinomycetes</taxon>
        <taxon>Streptosporangiales</taxon>
        <taxon>Thermomonosporaceae</taxon>
        <taxon>Actinomadura</taxon>
    </lineage>
</organism>
<evidence type="ECO:0000256" key="3">
    <source>
        <dbReference type="ARBA" id="ARBA00022679"/>
    </source>
</evidence>
<comment type="caution">
    <text evidence="5">The sequence shown here is derived from an EMBL/GenBank/DDBJ whole genome shotgun (WGS) entry which is preliminary data.</text>
</comment>